<keyword evidence="1" id="KW-0472">Membrane</keyword>
<keyword evidence="1" id="KW-0812">Transmembrane</keyword>
<feature type="transmembrane region" description="Helical" evidence="1">
    <location>
        <begin position="93"/>
        <end position="120"/>
    </location>
</feature>
<evidence type="ECO:0000313" key="2">
    <source>
        <dbReference type="EMBL" id="SMP80579.1"/>
    </source>
</evidence>
<dbReference type="EMBL" id="FXUG01000057">
    <property type="protein sequence ID" value="SMP80579.1"/>
    <property type="molecule type" value="Genomic_DNA"/>
</dbReference>
<feature type="transmembrane region" description="Helical" evidence="1">
    <location>
        <begin position="12"/>
        <end position="30"/>
    </location>
</feature>
<accession>A0ABY1QTM1</accession>
<dbReference type="Proteomes" id="UP001158067">
    <property type="component" value="Unassembled WGS sequence"/>
</dbReference>
<reference evidence="2 3" key="1">
    <citation type="submission" date="2017-05" db="EMBL/GenBank/DDBJ databases">
        <authorList>
            <person name="Varghese N."/>
            <person name="Submissions S."/>
        </authorList>
    </citation>
    <scope>NUCLEOTIDE SEQUENCE [LARGE SCALE GENOMIC DNA]</scope>
    <source>
        <strain evidence="2 3">DSM 25457</strain>
    </source>
</reference>
<sequence>MANQDDMRPLRSLLVGMFLLLGPLTIFLMVEIGILPNRADGDSGYERGSYIGGILASFISVITGLIFLFDAFKQRLKQRADSGETSLMISINSITISPLFAFTVIVALFIIGSLVIPMLMSP</sequence>
<evidence type="ECO:0000313" key="3">
    <source>
        <dbReference type="Proteomes" id="UP001158067"/>
    </source>
</evidence>
<keyword evidence="1" id="KW-1133">Transmembrane helix</keyword>
<name>A0ABY1QTM1_9BACT</name>
<feature type="transmembrane region" description="Helical" evidence="1">
    <location>
        <begin position="50"/>
        <end position="72"/>
    </location>
</feature>
<organism evidence="2 3">
    <name type="scientific">Neorhodopirellula lusitana</name>
    <dbReference type="NCBI Taxonomy" id="445327"/>
    <lineage>
        <taxon>Bacteria</taxon>
        <taxon>Pseudomonadati</taxon>
        <taxon>Planctomycetota</taxon>
        <taxon>Planctomycetia</taxon>
        <taxon>Pirellulales</taxon>
        <taxon>Pirellulaceae</taxon>
        <taxon>Neorhodopirellula</taxon>
    </lineage>
</organism>
<gene>
    <name evidence="2" type="ORF">SAMN06265222_1574</name>
</gene>
<comment type="caution">
    <text evidence="2">The sequence shown here is derived from an EMBL/GenBank/DDBJ whole genome shotgun (WGS) entry which is preliminary data.</text>
</comment>
<proteinExistence type="predicted"/>
<protein>
    <submittedName>
        <fullName evidence="2">Uncharacterized protein</fullName>
    </submittedName>
</protein>
<keyword evidence="3" id="KW-1185">Reference proteome</keyword>
<evidence type="ECO:0000256" key="1">
    <source>
        <dbReference type="SAM" id="Phobius"/>
    </source>
</evidence>